<protein>
    <submittedName>
        <fullName evidence="1">GNAT family N-acetyltransferase</fullName>
        <ecNumber evidence="1">2.3.1.-</ecNumber>
    </submittedName>
</protein>
<reference evidence="1" key="1">
    <citation type="submission" date="2024-12" db="EMBL/GenBank/DDBJ databases">
        <authorList>
            <person name="Wu N."/>
        </authorList>
    </citation>
    <scope>NUCLEOTIDE SEQUENCE</scope>
    <source>
        <strain evidence="1">P15</strain>
    </source>
</reference>
<keyword evidence="1" id="KW-0808">Transferase</keyword>
<evidence type="ECO:0000313" key="2">
    <source>
        <dbReference type="Proteomes" id="UP001631969"/>
    </source>
</evidence>
<dbReference type="Proteomes" id="UP001631969">
    <property type="component" value="Unassembled WGS sequence"/>
</dbReference>
<accession>A0ACC7P228</accession>
<gene>
    <name evidence="1" type="ORF">ACI1P1_19395</name>
</gene>
<dbReference type="EC" id="2.3.1.-" evidence="1"/>
<comment type="caution">
    <text evidence="1">The sequence shown here is derived from an EMBL/GenBank/DDBJ whole genome shotgun (WGS) entry which is preliminary data.</text>
</comment>
<name>A0ACC7P228_9BACL</name>
<dbReference type="EMBL" id="JBJURJ010000013">
    <property type="protein sequence ID" value="MFM9330470.1"/>
    <property type="molecule type" value="Genomic_DNA"/>
</dbReference>
<keyword evidence="2" id="KW-1185">Reference proteome</keyword>
<organism evidence="1 2">
    <name type="scientific">Paenibacillus mesotrionivorans</name>
    <dbReference type="NCBI Taxonomy" id="3160968"/>
    <lineage>
        <taxon>Bacteria</taxon>
        <taxon>Bacillati</taxon>
        <taxon>Bacillota</taxon>
        <taxon>Bacilli</taxon>
        <taxon>Bacillales</taxon>
        <taxon>Paenibacillaceae</taxon>
        <taxon>Paenibacillus</taxon>
    </lineage>
</organism>
<evidence type="ECO:0000313" key="1">
    <source>
        <dbReference type="EMBL" id="MFM9330470.1"/>
    </source>
</evidence>
<sequence length="155" mass="16960">MKIRPFLMEDYHLAYDLWCRTPGMGLSASDSEENIRRFLERNPGLSFVAEDNTGGVQGTVLAGHDGRRGFLYHLAVSTACRGQGIGRQLVLAALDALGGQGIMKCHIMVLDDNELGQSFWSGQGWLRRGNILLYSQDIGADQADTCCSSDSSRTC</sequence>
<keyword evidence="1" id="KW-0012">Acyltransferase</keyword>
<proteinExistence type="predicted"/>